<dbReference type="Proteomes" id="UP000321083">
    <property type="component" value="Unassembled WGS sequence"/>
</dbReference>
<reference evidence="1 2" key="1">
    <citation type="submission" date="2019-08" db="EMBL/GenBank/DDBJ databases">
        <title>100 year-old enigma solved: identification of Planctomyces bekefii, the type genus and species of the phylum Planctomycetes.</title>
        <authorList>
            <person name="Svetlana D.N."/>
            <person name="Overmann J."/>
        </authorList>
    </citation>
    <scope>NUCLEOTIDE SEQUENCE [LARGE SCALE GENOMIC DNA]</scope>
    <source>
        <strain evidence="1">Phe10_nw2017</strain>
    </source>
</reference>
<accession>A0A5C6M9D3</accession>
<dbReference type="AlphaFoldDB" id="A0A5C6M9D3"/>
<evidence type="ECO:0000313" key="1">
    <source>
        <dbReference type="EMBL" id="TWW10819.1"/>
    </source>
</evidence>
<dbReference type="EMBL" id="SRHE01000077">
    <property type="protein sequence ID" value="TWW10819.1"/>
    <property type="molecule type" value="Genomic_DNA"/>
</dbReference>
<keyword evidence="2" id="KW-1185">Reference proteome</keyword>
<gene>
    <name evidence="1" type="ORF">E3A20_06000</name>
</gene>
<organism evidence="1 2">
    <name type="scientific">Planctomyces bekefii</name>
    <dbReference type="NCBI Taxonomy" id="1653850"/>
    <lineage>
        <taxon>Bacteria</taxon>
        <taxon>Pseudomonadati</taxon>
        <taxon>Planctomycetota</taxon>
        <taxon>Planctomycetia</taxon>
        <taxon>Planctomycetales</taxon>
        <taxon>Planctomycetaceae</taxon>
        <taxon>Planctomyces</taxon>
    </lineage>
</organism>
<sequence>MIDIPHHMALAVDVFEGTCAIAGSVKEETPIGFGKVLFSLGDTVEVVDFLMVSDSWHKDTQNLGLVAVTKRRCRPSCDFE</sequence>
<reference evidence="1 2" key="2">
    <citation type="submission" date="2019-08" db="EMBL/GenBank/DDBJ databases">
        <authorList>
            <person name="Henke P."/>
        </authorList>
    </citation>
    <scope>NUCLEOTIDE SEQUENCE [LARGE SCALE GENOMIC DNA]</scope>
    <source>
        <strain evidence="1">Phe10_nw2017</strain>
    </source>
</reference>
<protein>
    <submittedName>
        <fullName evidence="1">Uncharacterized protein</fullName>
    </submittedName>
</protein>
<comment type="caution">
    <text evidence="1">The sequence shown here is derived from an EMBL/GenBank/DDBJ whole genome shotgun (WGS) entry which is preliminary data.</text>
</comment>
<evidence type="ECO:0000313" key="2">
    <source>
        <dbReference type="Proteomes" id="UP000321083"/>
    </source>
</evidence>
<name>A0A5C6M9D3_9PLAN</name>
<proteinExistence type="predicted"/>